<keyword evidence="1" id="KW-1133">Transmembrane helix</keyword>
<dbReference type="STRING" id="1684307.A0A316U4M4"/>
<reference evidence="2 3" key="1">
    <citation type="journal article" date="2018" name="Mol. Biol. Evol.">
        <title>Broad Genomic Sampling Reveals a Smut Pathogenic Ancestry of the Fungal Clade Ustilaginomycotina.</title>
        <authorList>
            <person name="Kijpornyongpan T."/>
            <person name="Mondo S.J."/>
            <person name="Barry K."/>
            <person name="Sandor L."/>
            <person name="Lee J."/>
            <person name="Lipzen A."/>
            <person name="Pangilinan J."/>
            <person name="LaButti K."/>
            <person name="Hainaut M."/>
            <person name="Henrissat B."/>
            <person name="Grigoriev I.V."/>
            <person name="Spatafora J.W."/>
            <person name="Aime M.C."/>
        </authorList>
    </citation>
    <scope>NUCLEOTIDE SEQUENCE [LARGE SCALE GENOMIC DNA]</scope>
    <source>
        <strain evidence="2 3">MCA 4718</strain>
    </source>
</reference>
<sequence length="523" mass="57679">MSGSRNLPSRAQSALASFLLVALSFSLAPLTALFTLYALYTRKRSPRTRAAGRQRTALVNGGRMQKCLFIARALAKQGWRVVVVEEQGWGLLSPARFSSSVDKFVLVPAGGGQKYISALIDVAIAEDVTLFVPCSGAGTTGEDAKAADLLRQRRSDLRAVIQDPDLVEQLHEKDKFISLVHSMGLEAPNSDVVSSPEELLSLLQQPALAPRILKCAAELDDVGRSDLTTYPFLSPSGAPDWPATEKRIRSLPIPIASSTPYIVQEFIDGKYTSEWCTHSTVIDGQVRAFVCCPSNDMLMTYYPAQDHPIGVRTLEWTRQFMTALLQDEKWQGKCLDGHYSFDFIHQPAAKTNPRLPGFYEKGRIVAIECNPRVHTAVGLLSQVPAFGEAYAEQDKKKEDEDANLSAPVVPLPSSSPMSWLAHDLPARLLPLVVPRLLRRLVHPLWLRTSDVHSPTAGAGAGASAGGFDLDAPGSRDAAWDAEDPLPFFALYHLMWPYLMLRQVFVRRRAWSRINVSTARIFEC</sequence>
<proteinExistence type="predicted"/>
<accession>A0A316U4M4</accession>
<dbReference type="OrthoDB" id="186626at2759"/>
<feature type="transmembrane region" description="Helical" evidence="1">
    <location>
        <begin position="15"/>
        <end position="40"/>
    </location>
</feature>
<keyword evidence="1" id="KW-0472">Membrane</keyword>
<gene>
    <name evidence="2" type="ORF">BCV69DRAFT_49962</name>
</gene>
<name>A0A316U4M4_9BASI</name>
<evidence type="ECO:0000313" key="2">
    <source>
        <dbReference type="EMBL" id="PWN19293.1"/>
    </source>
</evidence>
<protein>
    <recommendedName>
        <fullName evidence="4">ATP-grasp domain-containing protein</fullName>
    </recommendedName>
</protein>
<evidence type="ECO:0000256" key="1">
    <source>
        <dbReference type="SAM" id="Phobius"/>
    </source>
</evidence>
<dbReference type="SUPFAM" id="SSF56059">
    <property type="entry name" value="Glutathione synthetase ATP-binding domain-like"/>
    <property type="match status" value="1"/>
</dbReference>
<keyword evidence="3" id="KW-1185">Reference proteome</keyword>
<dbReference type="Proteomes" id="UP000245942">
    <property type="component" value="Unassembled WGS sequence"/>
</dbReference>
<evidence type="ECO:0008006" key="4">
    <source>
        <dbReference type="Google" id="ProtNLM"/>
    </source>
</evidence>
<dbReference type="RefSeq" id="XP_025346453.1">
    <property type="nucleotide sequence ID" value="XM_025495334.1"/>
</dbReference>
<keyword evidence="1" id="KW-0812">Transmembrane</keyword>
<dbReference type="GeneID" id="37017068"/>
<evidence type="ECO:0000313" key="3">
    <source>
        <dbReference type="Proteomes" id="UP000245942"/>
    </source>
</evidence>
<dbReference type="EMBL" id="KZ819332">
    <property type="protein sequence ID" value="PWN19293.1"/>
    <property type="molecule type" value="Genomic_DNA"/>
</dbReference>
<organism evidence="2 3">
    <name type="scientific">Pseudomicrostroma glucosiphilum</name>
    <dbReference type="NCBI Taxonomy" id="1684307"/>
    <lineage>
        <taxon>Eukaryota</taxon>
        <taxon>Fungi</taxon>
        <taxon>Dikarya</taxon>
        <taxon>Basidiomycota</taxon>
        <taxon>Ustilaginomycotina</taxon>
        <taxon>Exobasidiomycetes</taxon>
        <taxon>Microstromatales</taxon>
        <taxon>Microstromatales incertae sedis</taxon>
        <taxon>Pseudomicrostroma</taxon>
    </lineage>
</organism>
<dbReference type="AlphaFoldDB" id="A0A316U4M4"/>